<feature type="region of interest" description="Disordered" evidence="1">
    <location>
        <begin position="1"/>
        <end position="29"/>
    </location>
</feature>
<protein>
    <submittedName>
        <fullName evidence="2">Uncharacterized protein</fullName>
    </submittedName>
</protein>
<comment type="caution">
    <text evidence="2">The sequence shown here is derived from an EMBL/GenBank/DDBJ whole genome shotgun (WGS) entry which is preliminary data.</text>
</comment>
<dbReference type="EMBL" id="AAWS01000042">
    <property type="protein sequence ID" value="EAY25881.1"/>
    <property type="molecule type" value="Genomic_DNA"/>
</dbReference>
<organism evidence="2 3">
    <name type="scientific">Microscilla marina ATCC 23134</name>
    <dbReference type="NCBI Taxonomy" id="313606"/>
    <lineage>
        <taxon>Bacteria</taxon>
        <taxon>Pseudomonadati</taxon>
        <taxon>Bacteroidota</taxon>
        <taxon>Cytophagia</taxon>
        <taxon>Cytophagales</taxon>
        <taxon>Microscillaceae</taxon>
        <taxon>Microscilla</taxon>
    </lineage>
</organism>
<sequence length="453" mass="49417">MAVGDSLKTDKPSKKRKKMATTRKAKQNKPLMGVPKLRLNKLLNRLFFDKPNPTVAKSRINSLPKPAVYPIREVQLGFVYPLSTNGIDAHNYSNKLSINALIGSAAALDGLEFAGFGNIEKDYVKGAQFAGFFNTTGNQVQGLQAAGFFNNAGGALAGAQLAGFFNLAGVTNRSASRLAHKPTMNIQAAGFGNLHLNGSLNFQAAGFFNIGRQIDGFQGAGFLNISKEVSGFQASGFVGVCEKIHGAQISGFMNVADQVEGLQMAGLLNIAHKVKGSQIGFINIADSLTHGVPIGFLSIIKNGYRKFEIWGSESLHSNIGYKIGVRKFYNIFAIGAQFLPDKFRWGLGYGIGTIRDINAKSNFNFEAMVYHINENKFWEENLRVLNQVKFLYGREFSNGMSLQVGPTFNLLVSQDTPESNVLASELPPYHFFDSTINGINLKLWGGLHLGLRF</sequence>
<evidence type="ECO:0000256" key="1">
    <source>
        <dbReference type="SAM" id="MobiDB-lite"/>
    </source>
</evidence>
<proteinExistence type="predicted"/>
<evidence type="ECO:0000313" key="3">
    <source>
        <dbReference type="Proteomes" id="UP000004095"/>
    </source>
</evidence>
<gene>
    <name evidence="2" type="ORF">M23134_07693</name>
</gene>
<accession>A1ZUX7</accession>
<dbReference type="Proteomes" id="UP000004095">
    <property type="component" value="Unassembled WGS sequence"/>
</dbReference>
<dbReference type="eggNOG" id="COG3078">
    <property type="taxonomic scope" value="Bacteria"/>
</dbReference>
<evidence type="ECO:0000313" key="2">
    <source>
        <dbReference type="EMBL" id="EAY25881.1"/>
    </source>
</evidence>
<feature type="compositionally biased region" description="Basic residues" evidence="1">
    <location>
        <begin position="13"/>
        <end position="27"/>
    </location>
</feature>
<keyword evidence="3" id="KW-1185">Reference proteome</keyword>
<name>A1ZUX7_MICM2</name>
<reference evidence="2 3" key="1">
    <citation type="submission" date="2007-01" db="EMBL/GenBank/DDBJ databases">
        <authorList>
            <person name="Haygood M."/>
            <person name="Podell S."/>
            <person name="Anderson C."/>
            <person name="Hopkinson B."/>
            <person name="Roe K."/>
            <person name="Barbeau K."/>
            <person name="Gaasterland T."/>
            <person name="Ferriera S."/>
            <person name="Johnson J."/>
            <person name="Kravitz S."/>
            <person name="Beeson K."/>
            <person name="Sutton G."/>
            <person name="Rogers Y.-H."/>
            <person name="Friedman R."/>
            <person name="Frazier M."/>
            <person name="Venter J.C."/>
        </authorList>
    </citation>
    <scope>NUCLEOTIDE SEQUENCE [LARGE SCALE GENOMIC DNA]</scope>
    <source>
        <strain evidence="2 3">ATCC 23134</strain>
    </source>
</reference>
<dbReference type="AlphaFoldDB" id="A1ZUX7"/>